<feature type="region of interest" description="Disordered" evidence="3">
    <location>
        <begin position="905"/>
        <end position="926"/>
    </location>
</feature>
<feature type="region of interest" description="Disordered" evidence="3">
    <location>
        <begin position="245"/>
        <end position="268"/>
    </location>
</feature>
<dbReference type="InterPro" id="IPR016772">
    <property type="entry name" value="UCP020408"/>
</dbReference>
<dbReference type="RefSeq" id="WP_270055693.1">
    <property type="nucleotide sequence ID" value="NZ_CP115149.1"/>
</dbReference>
<evidence type="ECO:0000313" key="5">
    <source>
        <dbReference type="Proteomes" id="UP001212803"/>
    </source>
</evidence>
<evidence type="ECO:0000256" key="3">
    <source>
        <dbReference type="SAM" id="MobiDB-lite"/>
    </source>
</evidence>
<dbReference type="EMBL" id="CP115149">
    <property type="protein sequence ID" value="WBL35165.1"/>
    <property type="molecule type" value="Genomic_DNA"/>
</dbReference>
<name>A0ABY7M3J3_9CHLR</name>
<dbReference type="Proteomes" id="UP001212803">
    <property type="component" value="Chromosome"/>
</dbReference>
<feature type="compositionally biased region" description="Low complexity" evidence="3">
    <location>
        <begin position="188"/>
        <end position="214"/>
    </location>
</feature>
<evidence type="ECO:0000256" key="2">
    <source>
        <dbReference type="SAM" id="Coils"/>
    </source>
</evidence>
<protein>
    <submittedName>
        <fullName evidence="4">DUF2325 domain-containing protein</fullName>
    </submittedName>
</protein>
<keyword evidence="5" id="KW-1185">Reference proteome</keyword>
<keyword evidence="2" id="KW-0175">Coiled coil</keyword>
<feature type="coiled-coil region" evidence="2">
    <location>
        <begin position="273"/>
        <end position="300"/>
    </location>
</feature>
<gene>
    <name evidence="4" type="ORF">O0235_10230</name>
</gene>
<evidence type="ECO:0000313" key="4">
    <source>
        <dbReference type="EMBL" id="WBL35165.1"/>
    </source>
</evidence>
<organism evidence="4 5">
    <name type="scientific">Tepidiforma flava</name>
    <dbReference type="NCBI Taxonomy" id="3004094"/>
    <lineage>
        <taxon>Bacteria</taxon>
        <taxon>Bacillati</taxon>
        <taxon>Chloroflexota</taxon>
        <taxon>Tepidiformia</taxon>
        <taxon>Tepidiformales</taxon>
        <taxon>Tepidiformaceae</taxon>
        <taxon>Tepidiforma</taxon>
    </lineage>
</organism>
<feature type="region of interest" description="Disordered" evidence="3">
    <location>
        <begin position="171"/>
        <end position="214"/>
    </location>
</feature>
<comment type="similarity">
    <text evidence="1">Belongs to the UPF0751 family.</text>
</comment>
<reference evidence="4 5" key="1">
    <citation type="journal article" date="2023" name="ISME J.">
        <title>Thermophilic Dehalococcoidia with unusual traits shed light on an unexpected past.</title>
        <authorList>
            <person name="Palmer M."/>
            <person name="Covington J.K."/>
            <person name="Zhou E.M."/>
            <person name="Thomas S.C."/>
            <person name="Habib N."/>
            <person name="Seymour C.O."/>
            <person name="Lai D."/>
            <person name="Johnston J."/>
            <person name="Hashimi A."/>
            <person name="Jiao J.Y."/>
            <person name="Muok A.R."/>
            <person name="Liu L."/>
            <person name="Xian W.D."/>
            <person name="Zhi X.Y."/>
            <person name="Li M.M."/>
            <person name="Silva L.P."/>
            <person name="Bowen B.P."/>
            <person name="Louie K."/>
            <person name="Briegel A."/>
            <person name="Pett-Ridge J."/>
            <person name="Weber P.K."/>
            <person name="Tocheva E.I."/>
            <person name="Woyke T."/>
            <person name="Northen T.R."/>
            <person name="Mayali X."/>
            <person name="Li W.J."/>
            <person name="Hedlund B.P."/>
        </authorList>
    </citation>
    <scope>NUCLEOTIDE SEQUENCE [LARGE SCALE GENOMIC DNA]</scope>
    <source>
        <strain evidence="4 5">YIM 72310</strain>
    </source>
</reference>
<sequence length="926" mass="101200">MIRVRADENRLVAEAASAADRVVLRYFPGARWLPPRRSFSLPRQMATYRLLDHLFGPEGWQPSADLAEEVAAARALQQDPPMGEAHLEVLEQEFSVQCSFADRELVKRVPGYRWMPQEKRWRLPRVPETLRILEDGFGELLVLPDGGEVQRWREAEEARIAEERRRAVAQDAAEAQKAAETVREEAATGDAAPTADGEGTGTAAAADAPAAAGGRVPAGFEGLYERLDRLAAALERLVETLQTGESRVREVTSTPGGADQTEEPAAPDGAASVFDWESELERLRSEHDDAARQALEARLERARDGEQAALQMLLGYWFFHNRRWAEALTWFRRALAGDAGADADLAAEAERGLKAAGWKEFEAALGLKGDRFADAYAALWQEVTNRGSGIAEDRWEAGREAIAGLAEDREIARREPSLHGLVRLAQFLGAMRRGQQVSEQRLSEFVRDEAVAADTRVLGLVLLASVLYEGEAVADWASAWPKKTTVAGDFSWAAQLAVELLKAAEERHPEVVPVGAVSALAIVARGPREWASREVRRQLLRLIGSEERLRRYAEFLAAYRLAAEGDGKGLVKDFKGYFEYLKQVRLDDSWEHLSEVLAQDSGYVTDAVIDEVLPAALEARGIGNVQNLLDAAEFAAATQRGDNTLNRIADGVEDGTIAGADALDGEQRLKLFRLALDAARKKTHDQDAEQAFVRLVRELLRQGKDDEVPNLCEEFSSREVFASLRERALLAGLEWALERALPVEGLVQRAIEGFRKESSRVEDFRLIAASFPELRDAGGEELKRLLGEPVGVPTDPERLRGKSVLIVGGHPSLQTKAQPELEAFGLKVDWLDPESAKQGGRAVDRASGSVDLVVVNTGYIGHAASGRVTKAADSAGNRVVARAFAGPKMLIETIRLCLLSEATSAGALPAPGSPPRPGTGGRGVRR</sequence>
<accession>A0ABY7M3J3</accession>
<evidence type="ECO:0000256" key="1">
    <source>
        <dbReference type="ARBA" id="ARBA00007189"/>
    </source>
</evidence>
<proteinExistence type="inferred from homology"/>
<dbReference type="Pfam" id="PF10087">
    <property type="entry name" value="DUF2325"/>
    <property type="match status" value="1"/>
</dbReference>